<comment type="caution">
    <text evidence="2">The sequence shown here is derived from an EMBL/GenBank/DDBJ whole genome shotgun (WGS) entry which is preliminary data.</text>
</comment>
<organism evidence="2 3">
    <name type="scientific">Bradyrhizobium forestalis</name>
    <dbReference type="NCBI Taxonomy" id="1419263"/>
    <lineage>
        <taxon>Bacteria</taxon>
        <taxon>Pseudomonadati</taxon>
        <taxon>Pseudomonadota</taxon>
        <taxon>Alphaproteobacteria</taxon>
        <taxon>Hyphomicrobiales</taxon>
        <taxon>Nitrobacteraceae</taxon>
        <taxon>Bradyrhizobium</taxon>
    </lineage>
</organism>
<evidence type="ECO:0000313" key="2">
    <source>
        <dbReference type="EMBL" id="PJG52262.1"/>
    </source>
</evidence>
<reference evidence="2 3" key="1">
    <citation type="submission" date="2017-11" db="EMBL/GenBank/DDBJ databases">
        <title>Bradyrhizobium forestalis sp. nov., an efficient nitrogen-fixing bacterium isolated from nodules of forest legume species in the Amazon.</title>
        <authorList>
            <person name="Costa E.M."/>
            <person name="Guimaraes A."/>
            <person name="Carvalho T.S."/>
            <person name="Rodrigues T.L."/>
            <person name="Ribeiro P.R.A."/>
            <person name="Lebbe L."/>
            <person name="Willems A."/>
            <person name="Moreira F.M.S."/>
        </authorList>
    </citation>
    <scope>NUCLEOTIDE SEQUENCE [LARGE SCALE GENOMIC DNA]</scope>
    <source>
        <strain evidence="2 3">INPA54B</strain>
    </source>
</reference>
<dbReference type="EMBL" id="PGVG01000026">
    <property type="protein sequence ID" value="PJG52262.1"/>
    <property type="molecule type" value="Genomic_DNA"/>
</dbReference>
<accession>A0A2M8R381</accession>
<dbReference type="AlphaFoldDB" id="A0A2M8R381"/>
<protein>
    <submittedName>
        <fullName evidence="2">Uncharacterized protein</fullName>
    </submittedName>
</protein>
<keyword evidence="1" id="KW-1133">Transmembrane helix</keyword>
<evidence type="ECO:0000313" key="3">
    <source>
        <dbReference type="Proteomes" id="UP000231194"/>
    </source>
</evidence>
<keyword evidence="1" id="KW-0472">Membrane</keyword>
<dbReference type="Proteomes" id="UP000231194">
    <property type="component" value="Unassembled WGS sequence"/>
</dbReference>
<gene>
    <name evidence="2" type="ORF">CVM73_26395</name>
</gene>
<proteinExistence type="predicted"/>
<name>A0A2M8R381_9BRAD</name>
<evidence type="ECO:0000256" key="1">
    <source>
        <dbReference type="SAM" id="Phobius"/>
    </source>
</evidence>
<keyword evidence="1" id="KW-0812">Transmembrane</keyword>
<sequence length="73" mass="7485">MNTLSKRWHGRSVPVIVAVSVAVVGQAFVLIGDFGPGNDSQGNRSAAAMVTAAAVSRAGAIEIPSEPIKRPTV</sequence>
<keyword evidence="3" id="KW-1185">Reference proteome</keyword>
<feature type="transmembrane region" description="Helical" evidence="1">
    <location>
        <begin position="12"/>
        <end position="31"/>
    </location>
</feature>